<dbReference type="InterPro" id="IPR020850">
    <property type="entry name" value="GED_dom"/>
</dbReference>
<keyword evidence="1" id="KW-0547">Nucleotide-binding</keyword>
<keyword evidence="3" id="KW-0175">Coiled coil</keyword>
<reference evidence="7 8" key="1">
    <citation type="submission" date="2018-04" db="EMBL/GenBank/DDBJ databases">
        <authorList>
            <person name="Huttner S."/>
            <person name="Dainat J."/>
        </authorList>
    </citation>
    <scope>NUCLEOTIDE SEQUENCE [LARGE SCALE GENOMIC DNA]</scope>
</reference>
<dbReference type="PRINTS" id="PR00195">
    <property type="entry name" value="DYNAMIN"/>
</dbReference>
<organism evidence="7 8">
    <name type="scientific">Thermothielavioides terrestris</name>
    <dbReference type="NCBI Taxonomy" id="2587410"/>
    <lineage>
        <taxon>Eukaryota</taxon>
        <taxon>Fungi</taxon>
        <taxon>Dikarya</taxon>
        <taxon>Ascomycota</taxon>
        <taxon>Pezizomycotina</taxon>
        <taxon>Sordariomycetes</taxon>
        <taxon>Sordariomycetidae</taxon>
        <taxon>Sordariales</taxon>
        <taxon>Chaetomiaceae</taxon>
        <taxon>Thermothielavioides</taxon>
    </lineage>
</organism>
<dbReference type="AlphaFoldDB" id="A0A446BLK0"/>
<dbReference type="GO" id="GO:0005525">
    <property type="term" value="F:GTP binding"/>
    <property type="evidence" value="ECO:0007669"/>
    <property type="project" value="InterPro"/>
</dbReference>
<dbReference type="InterPro" id="IPR001401">
    <property type="entry name" value="Dynamin_GTPase"/>
</dbReference>
<dbReference type="Gene3D" id="1.20.120.1240">
    <property type="entry name" value="Dynamin, middle domain"/>
    <property type="match status" value="1"/>
</dbReference>
<dbReference type="InterPro" id="IPR030381">
    <property type="entry name" value="G_DYNAMIN_dom"/>
</dbReference>
<dbReference type="PANTHER" id="PTHR11566:SF131">
    <property type="entry name" value="GTPASE, PUTATIVE (AFU_ORTHOLOGUE AFUA_6G07630)-RELATED"/>
    <property type="match status" value="1"/>
</dbReference>
<dbReference type="Pfam" id="PF01031">
    <property type="entry name" value="Dynamin_M"/>
    <property type="match status" value="1"/>
</dbReference>
<dbReference type="EMBL" id="OUUZ01000010">
    <property type="protein sequence ID" value="SPQ23382.1"/>
    <property type="molecule type" value="Genomic_DNA"/>
</dbReference>
<dbReference type="GO" id="GO:0005874">
    <property type="term" value="C:microtubule"/>
    <property type="evidence" value="ECO:0007669"/>
    <property type="project" value="TreeGrafter"/>
</dbReference>
<gene>
    <name evidence="7" type="ORF">TT172_LOCUS5801</name>
</gene>
<dbReference type="SUPFAM" id="SSF52540">
    <property type="entry name" value="P-loop containing nucleoside triphosphate hydrolases"/>
    <property type="match status" value="1"/>
</dbReference>
<name>A0A446BLK0_9PEZI</name>
<evidence type="ECO:0000256" key="1">
    <source>
        <dbReference type="ARBA" id="ARBA00022741"/>
    </source>
</evidence>
<dbReference type="Proteomes" id="UP000289323">
    <property type="component" value="Unassembled WGS sequence"/>
</dbReference>
<dbReference type="InterPro" id="IPR022812">
    <property type="entry name" value="Dynamin"/>
</dbReference>
<evidence type="ECO:0000259" key="6">
    <source>
        <dbReference type="PROSITE" id="PS51718"/>
    </source>
</evidence>
<dbReference type="GO" id="GO:0003924">
    <property type="term" value="F:GTPase activity"/>
    <property type="evidence" value="ECO:0007669"/>
    <property type="project" value="InterPro"/>
</dbReference>
<feature type="domain" description="GED" evidence="5">
    <location>
        <begin position="831"/>
        <end position="929"/>
    </location>
</feature>
<evidence type="ECO:0000256" key="4">
    <source>
        <dbReference type="SAM" id="MobiDB-lite"/>
    </source>
</evidence>
<dbReference type="GO" id="GO:0005886">
    <property type="term" value="C:plasma membrane"/>
    <property type="evidence" value="ECO:0007669"/>
    <property type="project" value="TreeGrafter"/>
</dbReference>
<keyword evidence="2" id="KW-0342">GTP-binding</keyword>
<evidence type="ECO:0000259" key="5">
    <source>
        <dbReference type="PROSITE" id="PS51388"/>
    </source>
</evidence>
<dbReference type="GO" id="GO:0008017">
    <property type="term" value="F:microtubule binding"/>
    <property type="evidence" value="ECO:0007669"/>
    <property type="project" value="TreeGrafter"/>
</dbReference>
<protein>
    <submittedName>
        <fullName evidence="7">4d1996d9-4537-47c6-8075-6d067d8dd616</fullName>
    </submittedName>
</protein>
<dbReference type="SMART" id="SM00053">
    <property type="entry name" value="DYNc"/>
    <property type="match status" value="1"/>
</dbReference>
<evidence type="ECO:0000313" key="7">
    <source>
        <dbReference type="EMBL" id="SPQ23382.1"/>
    </source>
</evidence>
<dbReference type="PANTHER" id="PTHR11566">
    <property type="entry name" value="DYNAMIN"/>
    <property type="match status" value="1"/>
</dbReference>
<dbReference type="Pfam" id="PF00350">
    <property type="entry name" value="Dynamin_N"/>
    <property type="match status" value="1"/>
</dbReference>
<dbReference type="PROSITE" id="PS51718">
    <property type="entry name" value="G_DYNAMIN_2"/>
    <property type="match status" value="1"/>
</dbReference>
<evidence type="ECO:0000313" key="8">
    <source>
        <dbReference type="Proteomes" id="UP000289323"/>
    </source>
</evidence>
<feature type="compositionally biased region" description="Polar residues" evidence="4">
    <location>
        <begin position="599"/>
        <end position="617"/>
    </location>
</feature>
<dbReference type="Gene3D" id="3.40.50.300">
    <property type="entry name" value="P-loop containing nucleotide triphosphate hydrolases"/>
    <property type="match status" value="1"/>
</dbReference>
<dbReference type="GO" id="GO:0031623">
    <property type="term" value="P:receptor internalization"/>
    <property type="evidence" value="ECO:0007669"/>
    <property type="project" value="TreeGrafter"/>
</dbReference>
<dbReference type="InterPro" id="IPR027417">
    <property type="entry name" value="P-loop_NTPase"/>
</dbReference>
<dbReference type="InterPro" id="IPR000375">
    <property type="entry name" value="Dynamin_stalk"/>
</dbReference>
<feature type="region of interest" description="Disordered" evidence="4">
    <location>
        <begin position="581"/>
        <end position="650"/>
    </location>
</feature>
<evidence type="ECO:0000256" key="3">
    <source>
        <dbReference type="SAM" id="Coils"/>
    </source>
</evidence>
<evidence type="ECO:0000256" key="2">
    <source>
        <dbReference type="ARBA" id="ARBA00023134"/>
    </source>
</evidence>
<feature type="coiled-coil region" evidence="3">
    <location>
        <begin position="890"/>
        <end position="927"/>
    </location>
</feature>
<dbReference type="InterPro" id="IPR045063">
    <property type="entry name" value="Dynamin_N"/>
</dbReference>
<feature type="region of interest" description="Disordered" evidence="4">
    <location>
        <begin position="1"/>
        <end position="65"/>
    </location>
</feature>
<feature type="domain" description="Dynamin-type G" evidence="6">
    <location>
        <begin position="148"/>
        <end position="491"/>
    </location>
</feature>
<proteinExistence type="predicted"/>
<sequence>MPSIKQEPGSSSRANGRGGGMATPDSPGAAPSETASERVQRRRHVRSTAPSISTRIPPPSASDDAQEDWAIVPRLPQQPSTFEDEQDDCLIMEVRRGPKVENGPEFLASQSIQGSFIGPNKALRDIGQRLKYINDALGELQARGIQHVASLPELVLVGDQSSGKSSLMSAIAGLSLPRSSGTCTRCPIHIRVSRADEWSCRVFLKQDYEFRPPDHPITERDVTKTNPFPPWVRLDPSRQVRREFKTVRDQFDSEEIETVLRCAQVAILNPSTHYQFFIPKLKGEVSESTRQQLLEQVKKKEERAEAQFSPNTVALEVKGPDLADLNFYDLPGVFMTARRAEDTFLESVVKNLTREYIAHESAIILCAVPMNQDTENSLALKLIRGLGAENRCLGIMTKADLLPRNDHAATNWLAMLNGHAHKTGYGYFITSRQGSDLEEQNKMEEAFFNRTADATGHWPEVFDGFHDKCGVEKLKAFLSKKLSEKFSTILPEVTKKVEQRLHDINEQLKKYPDPPANPELAIMRSLTEFTIRVKDRVTHQDFMSIWDARCGEPFKKCIIELKPKFNVRENARASRPIFIDLESDSPSASPAVRKRSGPSDLTQATPKRQRGPQTNGFIKTEAVDQPRWPATPSHPRSATPANVMTPGRASRSKSLMDIRNLIKRSAVPGQPGLVSASVYEPLYTEAAKLWAAPLDAFINRTFAFLQAEIFAILDSAFAHLKNRAIYKESCDHMRAFIETHKFELRQQLHLIYSLEAQRLFTKDEEALERHKAAEMKILVRHRSHFRIAAHNGDELSAVPKLDDMTDEERRQEETKMAKELKNLGPDPFEPELAVAAYIRGYYLTAANRFVDYVSIHVMSGLLPRVASVIDTYLHERLGLAGGRGTDPDVLQRLMSEGPEIEQKRRDLRAEKETLDGAMQIIVDLERREREQAIAAAAAASASSQYANGFDASTAEDMDVMDVGHPNGAAGDRATVYSGTAFGDA</sequence>
<dbReference type="GO" id="GO:0005737">
    <property type="term" value="C:cytoplasm"/>
    <property type="evidence" value="ECO:0007669"/>
    <property type="project" value="TreeGrafter"/>
</dbReference>
<dbReference type="PROSITE" id="PS51388">
    <property type="entry name" value="GED"/>
    <property type="match status" value="1"/>
</dbReference>
<accession>A0A446BLK0</accession>
<dbReference type="CDD" id="cd08771">
    <property type="entry name" value="DLP_1"/>
    <property type="match status" value="1"/>
</dbReference>